<dbReference type="PRINTS" id="PR01035">
    <property type="entry name" value="TCRTETA"/>
</dbReference>
<reference evidence="8" key="1">
    <citation type="submission" date="2009-11" db="EMBL/GenBank/DDBJ databases">
        <authorList>
            <consortium name="The Broad Institute Genome Sequencing Platform"/>
            <person name="Ward D."/>
            <person name="Feldgarden M."/>
            <person name="Earl A."/>
            <person name="Young S.K."/>
            <person name="Zeng Q."/>
            <person name="Koehrsen M."/>
            <person name="Alvarado L."/>
            <person name="Berlin A."/>
            <person name="Bochicchio J."/>
            <person name="Borenstein D."/>
            <person name="Chapman S.B."/>
            <person name="Chen Z."/>
            <person name="Engels R."/>
            <person name="Freedman E."/>
            <person name="Gellesch M."/>
            <person name="Goldberg J."/>
            <person name="Griggs A."/>
            <person name="Gujja S."/>
            <person name="Heilman E."/>
            <person name="Heiman D."/>
            <person name="Hepburn T."/>
            <person name="Howarth C."/>
            <person name="Jen D."/>
            <person name="Larson L."/>
            <person name="Lewis B."/>
            <person name="Mehta T."/>
            <person name="Park D."/>
            <person name="Pearson M."/>
            <person name="Roberts A."/>
            <person name="Saif S."/>
            <person name="Shea T."/>
            <person name="Shenoy N."/>
            <person name="Sisk P."/>
            <person name="Stolte C."/>
            <person name="Sykes S."/>
            <person name="Thomson T."/>
            <person name="Walk T."/>
            <person name="White J."/>
            <person name="Yandava C."/>
            <person name="Izard J."/>
            <person name="Baranova O.V."/>
            <person name="Blanton J.M."/>
            <person name="Tanner A.C."/>
            <person name="Dewhirst F.E."/>
            <person name="Haas B."/>
            <person name="Nusbaum C."/>
            <person name="Birren B."/>
        </authorList>
    </citation>
    <scope>NUCLEOTIDE SEQUENCE [LARGE SCALE GENOMIC DNA]</scope>
    <source>
        <strain evidence="8">1-1 BBBD Race 1</strain>
    </source>
</reference>
<dbReference type="Pfam" id="PF07690">
    <property type="entry name" value="MFS_1"/>
    <property type="match status" value="1"/>
</dbReference>
<keyword evidence="10" id="KW-1185">Reference proteome</keyword>
<evidence type="ECO:0000256" key="1">
    <source>
        <dbReference type="ARBA" id="ARBA00004141"/>
    </source>
</evidence>
<dbReference type="InterPro" id="IPR001958">
    <property type="entry name" value="Tet-R_TetA/multi-R_MdtG-like"/>
</dbReference>
<feature type="transmembrane region" description="Helical" evidence="6">
    <location>
        <begin position="121"/>
        <end position="140"/>
    </location>
</feature>
<feature type="transmembrane region" description="Helical" evidence="6">
    <location>
        <begin position="339"/>
        <end position="357"/>
    </location>
</feature>
<dbReference type="GO" id="GO:0022857">
    <property type="term" value="F:transmembrane transporter activity"/>
    <property type="evidence" value="ECO:0007669"/>
    <property type="project" value="InterPro"/>
</dbReference>
<dbReference type="InterPro" id="IPR036259">
    <property type="entry name" value="MFS_trans_sf"/>
</dbReference>
<evidence type="ECO:0000256" key="6">
    <source>
        <dbReference type="SAM" id="Phobius"/>
    </source>
</evidence>
<evidence type="ECO:0000313" key="9">
    <source>
        <dbReference type="EnsemblFungi" id="PTTG_26302-t43_1-p1"/>
    </source>
</evidence>
<keyword evidence="2" id="KW-0813">Transport</keyword>
<gene>
    <name evidence="8" type="ORF">PTTG_26302</name>
</gene>
<feature type="transmembrane region" description="Helical" evidence="6">
    <location>
        <begin position="178"/>
        <end position="200"/>
    </location>
</feature>
<dbReference type="CDD" id="cd17330">
    <property type="entry name" value="MFS_SLC46_TetA_like"/>
    <property type="match status" value="1"/>
</dbReference>
<proteinExistence type="predicted"/>
<evidence type="ECO:0000256" key="5">
    <source>
        <dbReference type="ARBA" id="ARBA00023136"/>
    </source>
</evidence>
<keyword evidence="5 6" id="KW-0472">Membrane</keyword>
<dbReference type="SUPFAM" id="SSF103473">
    <property type="entry name" value="MFS general substrate transporter"/>
    <property type="match status" value="1"/>
</dbReference>
<reference evidence="8" key="2">
    <citation type="submission" date="2016-05" db="EMBL/GenBank/DDBJ databases">
        <title>Comparative analysis highlights variable genome content of wheat rusts and divergence of the mating loci.</title>
        <authorList>
            <person name="Cuomo C.A."/>
            <person name="Bakkeren G."/>
            <person name="Szabo L."/>
            <person name="Khalil H."/>
            <person name="Joly D."/>
            <person name="Goldberg J."/>
            <person name="Young S."/>
            <person name="Zeng Q."/>
            <person name="Fellers J."/>
        </authorList>
    </citation>
    <scope>NUCLEOTIDE SEQUENCE [LARGE SCALE GENOMIC DNA]</scope>
    <source>
        <strain evidence="8">1-1 BBBD Race 1</strain>
    </source>
</reference>
<sequence length="516" mass="56567">MSIFKRWTTPRPHDPARQPLLGLRKRADSEHDELEVLEGPVTTPLPYRQVVVLCFMRITEPISQSLIHPFINQMLEDLHVTPDRTKIGYYAGIITSLFAFSQLCTNFWWATLSDRIGRKPILLSGLTGLAISMISLSLQTSFAGMVVARCVAGIMNGNLPILQSVLAEITDETNKARAFSLIPMCNAVGIIIGPLIGGYLAKPASQYPDIFGNIQFLIDYPYFLPCFIAGMINLSAVTVGFFYLEETLASKTNTRSPPLSHESDEEVEEIGSSEPNESLIQPKPKFSAIFTPTVISVLLGSLLVFFQMSSLATLIPLFAYTRFEDGGLGLNLRQMGTALTTNGFAAVIVQTAMFPYLQRRWGTMKVFRSVLLIWPTVFALLPMVRWLVNKQREASGVDAGSKVAMIGLIVVLAIKSFGKMSLVCLTLLVNSAAPSASTFGALNGLAQSCSELARTFAPFITGALFSISIKEHYLDGNLIWLCGLVLSCLTLFFAQTIKIQPTQLRKKSSTQGPSTS</sequence>
<evidence type="ECO:0000259" key="7">
    <source>
        <dbReference type="PROSITE" id="PS50850"/>
    </source>
</evidence>
<dbReference type="Proteomes" id="UP000005240">
    <property type="component" value="Unassembled WGS sequence"/>
</dbReference>
<dbReference type="VEuPathDB" id="FungiDB:PTTG_26302"/>
<evidence type="ECO:0000313" key="10">
    <source>
        <dbReference type="Proteomes" id="UP000005240"/>
    </source>
</evidence>
<evidence type="ECO:0000256" key="3">
    <source>
        <dbReference type="ARBA" id="ARBA00022692"/>
    </source>
</evidence>
<evidence type="ECO:0000256" key="4">
    <source>
        <dbReference type="ARBA" id="ARBA00022989"/>
    </source>
</evidence>
<reference evidence="9 10" key="3">
    <citation type="journal article" date="2017" name="G3 (Bethesda)">
        <title>Comparative analysis highlights variable genome content of wheat rusts and divergence of the mating loci.</title>
        <authorList>
            <person name="Cuomo C.A."/>
            <person name="Bakkeren G."/>
            <person name="Khalil H.B."/>
            <person name="Panwar V."/>
            <person name="Joly D."/>
            <person name="Linning R."/>
            <person name="Sakthikumar S."/>
            <person name="Song X."/>
            <person name="Adiconis X."/>
            <person name="Fan L."/>
            <person name="Goldberg J.M."/>
            <person name="Levin J.Z."/>
            <person name="Young S."/>
            <person name="Zeng Q."/>
            <person name="Anikster Y."/>
            <person name="Bruce M."/>
            <person name="Wang M."/>
            <person name="Yin C."/>
            <person name="McCallum B."/>
            <person name="Szabo L.J."/>
            <person name="Hulbert S."/>
            <person name="Chen X."/>
            <person name="Fellers J.P."/>
        </authorList>
    </citation>
    <scope>NUCLEOTIDE SEQUENCE</scope>
    <source>
        <strain evidence="10">Isolate 1-1 / race 1 (BBBD)</strain>
        <strain evidence="9">isolate 1-1 / race 1 (BBBD)</strain>
    </source>
</reference>
<dbReference type="GO" id="GO:0016020">
    <property type="term" value="C:membrane"/>
    <property type="evidence" value="ECO:0007669"/>
    <property type="project" value="UniProtKB-SubCell"/>
</dbReference>
<dbReference type="EMBL" id="ADAS02000018">
    <property type="protein sequence ID" value="OAV96711.1"/>
    <property type="molecule type" value="Genomic_DNA"/>
</dbReference>
<dbReference type="AlphaFoldDB" id="A0A180GW10"/>
<dbReference type="Gene3D" id="1.20.1250.20">
    <property type="entry name" value="MFS general substrate transporter like domains"/>
    <property type="match status" value="1"/>
</dbReference>
<dbReference type="InterPro" id="IPR011701">
    <property type="entry name" value="MFS"/>
</dbReference>
<dbReference type="EnsemblFungi" id="PTTG_26302-t43_1">
    <property type="protein sequence ID" value="PTTG_26302-t43_1-p1"/>
    <property type="gene ID" value="PTTG_26302"/>
</dbReference>
<feature type="transmembrane region" description="Helical" evidence="6">
    <location>
        <begin position="394"/>
        <end position="414"/>
    </location>
</feature>
<dbReference type="PANTHER" id="PTHR23504">
    <property type="entry name" value="MAJOR FACILITATOR SUPERFAMILY DOMAIN-CONTAINING PROTEIN 10"/>
    <property type="match status" value="1"/>
</dbReference>
<reference evidence="9" key="4">
    <citation type="submission" date="2025-05" db="UniProtKB">
        <authorList>
            <consortium name="EnsemblFungi"/>
        </authorList>
    </citation>
    <scope>IDENTIFICATION</scope>
    <source>
        <strain evidence="9">isolate 1-1 / race 1 (BBBD)</strain>
    </source>
</reference>
<evidence type="ECO:0000256" key="2">
    <source>
        <dbReference type="ARBA" id="ARBA00022448"/>
    </source>
</evidence>
<keyword evidence="3 6" id="KW-0812">Transmembrane</keyword>
<dbReference type="InterPro" id="IPR020846">
    <property type="entry name" value="MFS_dom"/>
</dbReference>
<dbReference type="PROSITE" id="PS50850">
    <property type="entry name" value="MFS"/>
    <property type="match status" value="1"/>
</dbReference>
<protein>
    <submittedName>
        <fullName evidence="9">MFS domain-containing protein</fullName>
    </submittedName>
</protein>
<evidence type="ECO:0000313" key="8">
    <source>
        <dbReference type="EMBL" id="OAV96711.1"/>
    </source>
</evidence>
<dbReference type="PANTHER" id="PTHR23504:SF15">
    <property type="entry name" value="MAJOR FACILITATOR SUPERFAMILY (MFS) PROFILE DOMAIN-CONTAINING PROTEIN"/>
    <property type="match status" value="1"/>
</dbReference>
<feature type="domain" description="Major facilitator superfamily (MFS) profile" evidence="7">
    <location>
        <begin position="49"/>
        <end position="498"/>
    </location>
</feature>
<organism evidence="8">
    <name type="scientific">Puccinia triticina (isolate 1-1 / race 1 (BBBD))</name>
    <name type="common">Brown leaf rust fungus</name>
    <dbReference type="NCBI Taxonomy" id="630390"/>
    <lineage>
        <taxon>Eukaryota</taxon>
        <taxon>Fungi</taxon>
        <taxon>Dikarya</taxon>
        <taxon>Basidiomycota</taxon>
        <taxon>Pucciniomycotina</taxon>
        <taxon>Pucciniomycetes</taxon>
        <taxon>Pucciniales</taxon>
        <taxon>Pucciniaceae</taxon>
        <taxon>Puccinia</taxon>
    </lineage>
</organism>
<feature type="transmembrane region" description="Helical" evidence="6">
    <location>
        <begin position="87"/>
        <end position="109"/>
    </location>
</feature>
<keyword evidence="4 6" id="KW-1133">Transmembrane helix</keyword>
<dbReference type="OrthoDB" id="2499406at2759"/>
<feature type="transmembrane region" description="Helical" evidence="6">
    <location>
        <begin position="478"/>
        <end position="497"/>
    </location>
</feature>
<comment type="subcellular location">
    <subcellularLocation>
        <location evidence="1">Membrane</location>
        <topology evidence="1">Multi-pass membrane protein</topology>
    </subcellularLocation>
</comment>
<accession>A0A180GW10</accession>
<name>A0A180GW10_PUCT1</name>
<feature type="transmembrane region" description="Helical" evidence="6">
    <location>
        <begin position="369"/>
        <end position="388"/>
    </location>
</feature>
<feature type="transmembrane region" description="Helical" evidence="6">
    <location>
        <begin position="220"/>
        <end position="244"/>
    </location>
</feature>
<feature type="transmembrane region" description="Helical" evidence="6">
    <location>
        <begin position="293"/>
        <end position="319"/>
    </location>
</feature>